<protein>
    <submittedName>
        <fullName evidence="3">Retrovirus-related Pol polyprotein from transposon TNT 1-94</fullName>
    </submittedName>
</protein>
<dbReference type="Pfam" id="PF07727">
    <property type="entry name" value="RVT_2"/>
    <property type="match status" value="1"/>
</dbReference>
<keyword evidence="4" id="KW-1185">Reference proteome</keyword>
<feature type="compositionally biased region" description="Low complexity" evidence="1">
    <location>
        <begin position="132"/>
        <end position="143"/>
    </location>
</feature>
<reference evidence="3 4" key="1">
    <citation type="submission" date="2016-02" db="EMBL/GenBank/DDBJ databases">
        <title>Genome analysis of coral dinoflagellate symbionts highlights evolutionary adaptations to a symbiotic lifestyle.</title>
        <authorList>
            <person name="Aranda M."/>
            <person name="Li Y."/>
            <person name="Liew Y.J."/>
            <person name="Baumgarten S."/>
            <person name="Simakov O."/>
            <person name="Wilson M."/>
            <person name="Piel J."/>
            <person name="Ashoor H."/>
            <person name="Bougouffa S."/>
            <person name="Bajic V.B."/>
            <person name="Ryu T."/>
            <person name="Ravasi T."/>
            <person name="Bayer T."/>
            <person name="Micklem G."/>
            <person name="Kim H."/>
            <person name="Bhak J."/>
            <person name="Lajeunesse T.C."/>
            <person name="Voolstra C.R."/>
        </authorList>
    </citation>
    <scope>NUCLEOTIDE SEQUENCE [LARGE SCALE GENOMIC DNA]</scope>
    <source>
        <strain evidence="3 4">CCMP2467</strain>
    </source>
</reference>
<organism evidence="3 4">
    <name type="scientific">Symbiodinium microadriaticum</name>
    <name type="common">Dinoflagellate</name>
    <name type="synonym">Zooxanthella microadriatica</name>
    <dbReference type="NCBI Taxonomy" id="2951"/>
    <lineage>
        <taxon>Eukaryota</taxon>
        <taxon>Sar</taxon>
        <taxon>Alveolata</taxon>
        <taxon>Dinophyceae</taxon>
        <taxon>Suessiales</taxon>
        <taxon>Symbiodiniaceae</taxon>
        <taxon>Symbiodinium</taxon>
    </lineage>
</organism>
<comment type="caution">
    <text evidence="3">The sequence shown here is derived from an EMBL/GenBank/DDBJ whole genome shotgun (WGS) entry which is preliminary data.</text>
</comment>
<dbReference type="EMBL" id="LSRX01000081">
    <property type="protein sequence ID" value="OLQ10313.1"/>
    <property type="molecule type" value="Genomic_DNA"/>
</dbReference>
<gene>
    <name evidence="3" type="ORF">AK812_SmicGene5998</name>
</gene>
<evidence type="ECO:0000313" key="3">
    <source>
        <dbReference type="EMBL" id="OLQ10313.1"/>
    </source>
</evidence>
<accession>A0A1Q9ESC3</accession>
<dbReference type="Proteomes" id="UP000186817">
    <property type="component" value="Unassembled WGS sequence"/>
</dbReference>
<name>A0A1Q9ESC3_SYMMI</name>
<evidence type="ECO:0000313" key="4">
    <source>
        <dbReference type="Proteomes" id="UP000186817"/>
    </source>
</evidence>
<feature type="region of interest" description="Disordered" evidence="1">
    <location>
        <begin position="132"/>
        <end position="178"/>
    </location>
</feature>
<feature type="region of interest" description="Disordered" evidence="1">
    <location>
        <begin position="30"/>
        <end position="91"/>
    </location>
</feature>
<feature type="domain" description="Reverse transcriptase Ty1/copia-type" evidence="2">
    <location>
        <begin position="320"/>
        <end position="535"/>
    </location>
</feature>
<feature type="compositionally biased region" description="Basic and acidic residues" evidence="1">
    <location>
        <begin position="160"/>
        <end position="174"/>
    </location>
</feature>
<feature type="compositionally biased region" description="Basic and acidic residues" evidence="1">
    <location>
        <begin position="144"/>
        <end position="153"/>
    </location>
</feature>
<evidence type="ECO:0000259" key="2">
    <source>
        <dbReference type="Pfam" id="PF07727"/>
    </source>
</evidence>
<evidence type="ECO:0000256" key="1">
    <source>
        <dbReference type="SAM" id="MobiDB-lite"/>
    </source>
</evidence>
<sequence length="585" mass="64252">MFRCCAHYTLVAGISSPSSSARVSYFCDHGQEPRSGGRQANPSYAAGCVSEENRHPRGYLQKETPGVQESQSHGTEVRGSRQRLKSWEGELSDEVSSCDALLGETSLEGETSSDSSSSSEDAVEEATVLAKKAVKAKPVAAADAAKDKEERKGGKGGKGPPEELRRPEHDDKSQMRSGSSDIIQFTHAWVRYHLWTAALWPSVEDYLPADTERAPGPASEAQRVEDEGYGVGEIPMEVDACWSVASYERLEVIPLELAESFAIGIECRQSVVSSIEDDSWTELKMRANERMAKEIKALNSLRVGDAITKQEADAYCREHGMRILSTRWVSVAKKEGETLRHREIENCGKGLCQGSPTAAELGISSPTSSNEAFRSFLVCVSATDSEIVLADVSTAFLFALIVSPECVMLPPNVRLSNNTRVFLKLRKALYGLRSASLAWYKHLSELVKEMGLHASDTEKSVFSGEYEFKGKKDWMLLLAYVDDLMIACKDREAALNLVERLGGSVKIKVTGILPRDQKIDFLGRVIQKIEYGLLLGLPERYFGSVYESYGIKKGATTPADLRKILDDALEKPECQKPLTAEAVGS</sequence>
<dbReference type="OrthoDB" id="10403209at2759"/>
<dbReference type="AlphaFoldDB" id="A0A1Q9ESC3"/>
<dbReference type="InterPro" id="IPR013103">
    <property type="entry name" value="RVT_2"/>
</dbReference>
<proteinExistence type="predicted"/>